<accession>A0A086CGZ3</accession>
<dbReference type="AlphaFoldDB" id="A0A086CGZ3"/>
<evidence type="ECO:0000313" key="2">
    <source>
        <dbReference type="Proteomes" id="UP000028922"/>
    </source>
</evidence>
<name>A0A086CGZ3_9CHRO</name>
<dbReference type="EMBL" id="JPSP01000007">
    <property type="protein sequence ID" value="KFF41457.1"/>
    <property type="molecule type" value="Genomic_DNA"/>
</dbReference>
<organism evidence="1 2">
    <name type="scientific">Candidatus Atelocyanobacterium thalassa isolate SIO64986</name>
    <dbReference type="NCBI Taxonomy" id="1527444"/>
    <lineage>
        <taxon>Bacteria</taxon>
        <taxon>Bacillati</taxon>
        <taxon>Cyanobacteriota</taxon>
        <taxon>Cyanophyceae</taxon>
        <taxon>Oscillatoriophycideae</taxon>
        <taxon>Chroococcales</taxon>
        <taxon>Aphanothecaceae</taxon>
        <taxon>Candidatus Atelocyanobacterium</taxon>
        <taxon>Candidatus Atelocyanobacterium thalassae</taxon>
    </lineage>
</organism>
<gene>
    <name evidence="1" type="ORF">ucyna2_00770</name>
</gene>
<comment type="caution">
    <text evidence="1">The sequence shown here is derived from an EMBL/GenBank/DDBJ whole genome shotgun (WGS) entry which is preliminary data.</text>
</comment>
<evidence type="ECO:0000313" key="1">
    <source>
        <dbReference type="EMBL" id="KFF41457.1"/>
    </source>
</evidence>
<dbReference type="Proteomes" id="UP000028922">
    <property type="component" value="Unassembled WGS sequence"/>
</dbReference>
<reference evidence="1 2" key="1">
    <citation type="submission" date="2014-08" db="EMBL/GenBank/DDBJ databases">
        <title>Comparative genomics reveals surprising divergence of two closely related strains of uncultivated UCYN-A cyanobacteria.</title>
        <authorList>
            <person name="Bombar D."/>
            <person name="Heller P."/>
            <person name="Sanchez-Baracaldo P."/>
            <person name="Carter B.J."/>
            <person name="Zert J.P."/>
        </authorList>
    </citation>
    <scope>NUCLEOTIDE SEQUENCE [LARGE SCALE GENOMIC DNA]</scope>
</reference>
<sequence>MSEEIPQLANEEEILPVSQLEEITTAENEKISEEIPRSKWLKKLILLIKKINLYTIRDFMNNIQTKFIN</sequence>
<proteinExistence type="predicted"/>
<protein>
    <submittedName>
        <fullName evidence="1">Uncharacterized protein</fullName>
    </submittedName>
</protein>